<dbReference type="GO" id="GO:0046872">
    <property type="term" value="F:metal ion binding"/>
    <property type="evidence" value="ECO:0007669"/>
    <property type="project" value="InterPro"/>
</dbReference>
<evidence type="ECO:0008006" key="3">
    <source>
        <dbReference type="Google" id="ProtNLM"/>
    </source>
</evidence>
<reference evidence="1 2" key="1">
    <citation type="submission" date="2020-08" db="EMBL/GenBank/DDBJ databases">
        <title>Aphidius gifuensis genome sequencing and assembly.</title>
        <authorList>
            <person name="Du Z."/>
        </authorList>
    </citation>
    <scope>NUCLEOTIDE SEQUENCE [LARGE SCALE GENOMIC DNA]</scope>
    <source>
        <strain evidence="1">YNYX2018</strain>
        <tissue evidence="1">Adults</tissue>
    </source>
</reference>
<dbReference type="EMBL" id="JACMRX010000003">
    <property type="protein sequence ID" value="KAF7993965.1"/>
    <property type="molecule type" value="Genomic_DNA"/>
</dbReference>
<accession>A0A835CV34</accession>
<name>A0A835CV34_APHGI</name>
<dbReference type="GO" id="GO:0006801">
    <property type="term" value="P:superoxide metabolic process"/>
    <property type="evidence" value="ECO:0007669"/>
    <property type="project" value="InterPro"/>
</dbReference>
<dbReference type="OrthoDB" id="159229at2759"/>
<protein>
    <recommendedName>
        <fullName evidence="3">Superoxide dismutase copper/zinc binding domain-containing protein</fullName>
    </recommendedName>
</protein>
<comment type="caution">
    <text evidence="1">The sequence shown here is derived from an EMBL/GenBank/DDBJ whole genome shotgun (WGS) entry which is preliminary data.</text>
</comment>
<evidence type="ECO:0000313" key="1">
    <source>
        <dbReference type="EMBL" id="KAF7993965.1"/>
    </source>
</evidence>
<dbReference type="PANTHER" id="PTHR20910">
    <property type="entry name" value="AGAP001623-PA"/>
    <property type="match status" value="1"/>
</dbReference>
<dbReference type="SUPFAM" id="SSF49329">
    <property type="entry name" value="Cu,Zn superoxide dismutase-like"/>
    <property type="match status" value="4"/>
</dbReference>
<dbReference type="InterPro" id="IPR053257">
    <property type="entry name" value="Cu-only_SOD"/>
</dbReference>
<dbReference type="Proteomes" id="UP000639338">
    <property type="component" value="Unassembled WGS sequence"/>
</dbReference>
<gene>
    <name evidence="1" type="ORF">HCN44_011234</name>
</gene>
<dbReference type="Gene3D" id="2.60.40.200">
    <property type="entry name" value="Superoxide dismutase, copper/zinc binding domain"/>
    <property type="match status" value="5"/>
</dbReference>
<dbReference type="InterPro" id="IPR036423">
    <property type="entry name" value="SOD-like_Cu/Zn_dom_sf"/>
</dbReference>
<dbReference type="PANTHER" id="PTHR20910:SF1">
    <property type="entry name" value="SUPEROXIDE DISMUTASE COPPER_ZINC BINDING DOMAIN-CONTAINING PROTEIN"/>
    <property type="match status" value="1"/>
</dbReference>
<dbReference type="AlphaFoldDB" id="A0A835CV34"/>
<evidence type="ECO:0000313" key="2">
    <source>
        <dbReference type="Proteomes" id="UP000639338"/>
    </source>
</evidence>
<organism evidence="1 2">
    <name type="scientific">Aphidius gifuensis</name>
    <name type="common">Parasitoid wasp</name>
    <dbReference type="NCBI Taxonomy" id="684658"/>
    <lineage>
        <taxon>Eukaryota</taxon>
        <taxon>Metazoa</taxon>
        <taxon>Ecdysozoa</taxon>
        <taxon>Arthropoda</taxon>
        <taxon>Hexapoda</taxon>
        <taxon>Insecta</taxon>
        <taxon>Pterygota</taxon>
        <taxon>Neoptera</taxon>
        <taxon>Endopterygota</taxon>
        <taxon>Hymenoptera</taxon>
        <taxon>Apocrita</taxon>
        <taxon>Ichneumonoidea</taxon>
        <taxon>Braconidae</taxon>
        <taxon>Aphidiinae</taxon>
        <taxon>Aphidius</taxon>
    </lineage>
</organism>
<keyword evidence="2" id="KW-1185">Reference proteome</keyword>
<sequence length="1124" mass="127322">MWLILFSYLSVVNCLQLTSYISSGGLHGEIHFKQGPDNSVTIHLALNTTLQYPEQQWLWSITKFPVDYTKIDDRCDDEHLGEKIIDLTDILGPLILPGNETSVVNVPGINLTGENGLWGKGIILIDTLSTKIICASIIVHEKNYEKHAEAKFYGPISGSIWFRWLGGNSASSTTDTIIYSDLYHTSIKKNSTISFTEHNWKIYVTDIFDNSKDIKNCNTLQSIFDPNNQGYGKSIGDIDKRLGKIKISNNNKKLKNTYKDKMTETIPVDVYDLYRSLYIIIFHETMNDSFLTCAKIKPRKVILTKSLINSHGIKGEITFTQETPYHPTWINVTLNPIDDLETRLRYETKTSAYKIHQLPRDPLDTSHKIGKSCSSTKEIFNPVNIDDKAVPPPGLGTQDQYAIGDLSGKLQGRIEGMNHHDILPGSAKLNGIYWDVYLPLSGSHSVVHRSLVIYKYDEINNKDMITWICSNIVPYASQTGGPLSVQTAQAVFHYPIVGRIIFRQVENEPDSDTTIIVEKLIHADGRSTNNSADHRWMIHDNPPGKDYYNWTARCISAGKPYNPYKIDWDILYPEHCTMNRLNYCRLGDLTRHGHLHIAGQKLYGLNLTKILFTDSLLPLSGPQSIIGKSLVIYDDHGPVARGERLACTIISRVHRNKAVAKDWFGNGQPISLHGKFEFIQQTEYDITGVELLLEDLDGKTNNYQIYKVPVEIDLEFPCEPTSLYDSFDPFNMSDTLSPPSGKGTNDQYGIGNLSGKFGTLENRSRYSATFNDTTLPLFGYQSILGRSIIIHKKDNDFRWACSSIERGYAPSEAREIRAIASFHHPYGFAWGYIRMTQLIYNDNSKSETIIEVKLRYPGENDKNTTRNHNWEIWVNGVGVDAVVKVKDTRCVAGGYIWNPYFTQLADPLNQDLYRQECGPDLPLRCYVGDLSARLGPIDIGLERKIFIDKNFPLEGVVTAVGRSIVIFDENFGNQKLACATIQPDYDFIKYANIRRPPRFVVPQFLEDVRKVMGIPEWMLSVDSRKTKILHNGACIQFLLHFKGPIAGRLEKDFSKLLATGKLDEPSLSITGYISTKRKKTLAYRQCNSRDPNANRKNDSSTLDVSVILRVTYLFLFQVIIFNSN</sequence>
<proteinExistence type="predicted"/>